<evidence type="ECO:0000313" key="5">
    <source>
        <dbReference type="EMBL" id="HJD96923.1"/>
    </source>
</evidence>
<dbReference type="Pfam" id="PF13193">
    <property type="entry name" value="AMP-binding_C"/>
    <property type="match status" value="1"/>
</dbReference>
<dbReference type="RefSeq" id="WP_304121554.1">
    <property type="nucleotide sequence ID" value="NZ_DYZA01000086.1"/>
</dbReference>
<dbReference type="Proteomes" id="UP000698963">
    <property type="component" value="Unassembled WGS sequence"/>
</dbReference>
<evidence type="ECO:0000313" key="6">
    <source>
        <dbReference type="Proteomes" id="UP000698963"/>
    </source>
</evidence>
<evidence type="ECO:0000259" key="4">
    <source>
        <dbReference type="Pfam" id="PF13193"/>
    </source>
</evidence>
<dbReference type="PANTHER" id="PTHR43201">
    <property type="entry name" value="ACYL-COA SYNTHETASE"/>
    <property type="match status" value="1"/>
</dbReference>
<evidence type="ECO:0000259" key="3">
    <source>
        <dbReference type="Pfam" id="PF00501"/>
    </source>
</evidence>
<reference evidence="5" key="2">
    <citation type="submission" date="2021-09" db="EMBL/GenBank/DDBJ databases">
        <authorList>
            <person name="Gilroy R."/>
        </authorList>
    </citation>
    <scope>NUCLEOTIDE SEQUENCE</scope>
    <source>
        <strain evidence="5">ChiGjej2B2-19336</strain>
    </source>
</reference>
<gene>
    <name evidence="5" type="ORF">K8W16_04690</name>
</gene>
<dbReference type="InterPro" id="IPR042099">
    <property type="entry name" value="ANL_N_sf"/>
</dbReference>
<dbReference type="AlphaFoldDB" id="A0A921AVJ9"/>
<comment type="caution">
    <text evidence="5">The sequence shown here is derived from an EMBL/GenBank/DDBJ whole genome shotgun (WGS) entry which is preliminary data.</text>
</comment>
<dbReference type="InterPro" id="IPR025110">
    <property type="entry name" value="AMP-bd_C"/>
</dbReference>
<dbReference type="SUPFAM" id="SSF56801">
    <property type="entry name" value="Acetyl-CoA synthetase-like"/>
    <property type="match status" value="1"/>
</dbReference>
<dbReference type="GO" id="GO:0006631">
    <property type="term" value="P:fatty acid metabolic process"/>
    <property type="evidence" value="ECO:0007669"/>
    <property type="project" value="TreeGrafter"/>
</dbReference>
<comment type="similarity">
    <text evidence="1">Belongs to the ATP-dependent AMP-binding enzyme family.</text>
</comment>
<dbReference type="Pfam" id="PF00501">
    <property type="entry name" value="AMP-binding"/>
    <property type="match status" value="1"/>
</dbReference>
<dbReference type="FunFam" id="3.30.300.30:FF:000008">
    <property type="entry name" value="2,3-dihydroxybenzoate-AMP ligase"/>
    <property type="match status" value="1"/>
</dbReference>
<feature type="domain" description="AMP-binding enzyme C-terminal" evidence="4">
    <location>
        <begin position="456"/>
        <end position="531"/>
    </location>
</feature>
<sequence>MSEFMLQERTLGQMLDETVRRFPDREALVYVGHDYRQTWSEFADTVDRLGRGLMALGVKPGEKIALWATNVPNWVSLMFAASRIGATLLAVNTNYRDSELEYLIRQSECENFFCIDGFLDYDYVSALYRVIPNLKDQHEGELHCEKFPYLRRVMSLKDIPHPGVLPLSAILNRAEEISDEEYEARKAGVKPYDVVNMQYTSGTTGFPKGVMLTHVGIGNNGWCVGEREELTEEDRVIIPLPLFHCLGCVVGVLACVSHGSTMVITETFSPERVMAAIQDEKCTGVYGVPSTYISMLGHRRFSQYDFSSLRFGLMSGSVCPEPLIRQVMEAMNLKAVVIPYGLTECSPVITMTGITESDDHRCRSVGRVLGGIEVELRDPVTKKPVPGGTQGEICCRGYNVMKGYFNMPEATAETIDKNGWLHTGDLGVMDEEGYLRITGRIKDMIVRGGENIYPREIEEFLLEMESVRDVQVLGIPSRRYGEDVAAFLIPCEGCSVRPEDVRDFCRGRVAWHKIPRYVAVVEEFPKTANGKVQKYKLREMAAELFPNVK</sequence>
<dbReference type="Gene3D" id="3.30.300.30">
    <property type="match status" value="1"/>
</dbReference>
<dbReference type="GO" id="GO:0031956">
    <property type="term" value="F:medium-chain fatty acid-CoA ligase activity"/>
    <property type="evidence" value="ECO:0007669"/>
    <property type="project" value="TreeGrafter"/>
</dbReference>
<name>A0A921AVJ9_9BACT</name>
<dbReference type="EMBL" id="DYZA01000086">
    <property type="protein sequence ID" value="HJD96923.1"/>
    <property type="molecule type" value="Genomic_DNA"/>
</dbReference>
<dbReference type="InterPro" id="IPR000873">
    <property type="entry name" value="AMP-dep_synth/lig_dom"/>
</dbReference>
<feature type="domain" description="AMP-dependent synthetase/ligase" evidence="3">
    <location>
        <begin position="16"/>
        <end position="405"/>
    </location>
</feature>
<dbReference type="FunFam" id="3.40.50.12780:FF:000003">
    <property type="entry name" value="Long-chain-fatty-acid--CoA ligase FadD"/>
    <property type="match status" value="1"/>
</dbReference>
<dbReference type="InterPro" id="IPR045851">
    <property type="entry name" value="AMP-bd_C_sf"/>
</dbReference>
<reference evidence="5" key="1">
    <citation type="journal article" date="2021" name="PeerJ">
        <title>Extensive microbial diversity within the chicken gut microbiome revealed by metagenomics and culture.</title>
        <authorList>
            <person name="Gilroy R."/>
            <person name="Ravi A."/>
            <person name="Getino M."/>
            <person name="Pursley I."/>
            <person name="Horton D.L."/>
            <person name="Alikhan N.F."/>
            <person name="Baker D."/>
            <person name="Gharbi K."/>
            <person name="Hall N."/>
            <person name="Watson M."/>
            <person name="Adriaenssens E.M."/>
            <person name="Foster-Nyarko E."/>
            <person name="Jarju S."/>
            <person name="Secka A."/>
            <person name="Antonio M."/>
            <person name="Oren A."/>
            <person name="Chaudhuri R.R."/>
            <person name="La Ragione R."/>
            <person name="Hildebrand F."/>
            <person name="Pallen M.J."/>
        </authorList>
    </citation>
    <scope>NUCLEOTIDE SEQUENCE</scope>
    <source>
        <strain evidence="5">ChiGjej2B2-19336</strain>
    </source>
</reference>
<dbReference type="PANTHER" id="PTHR43201:SF5">
    <property type="entry name" value="MEDIUM-CHAIN ACYL-COA LIGASE ACSF2, MITOCHONDRIAL"/>
    <property type="match status" value="1"/>
</dbReference>
<accession>A0A921AVJ9</accession>
<evidence type="ECO:0000256" key="2">
    <source>
        <dbReference type="ARBA" id="ARBA00022598"/>
    </source>
</evidence>
<dbReference type="PROSITE" id="PS00455">
    <property type="entry name" value="AMP_BINDING"/>
    <property type="match status" value="1"/>
</dbReference>
<organism evidence="5 6">
    <name type="scientific">Mailhella massiliensis</name>
    <dbReference type="NCBI Taxonomy" id="1903261"/>
    <lineage>
        <taxon>Bacteria</taxon>
        <taxon>Pseudomonadati</taxon>
        <taxon>Thermodesulfobacteriota</taxon>
        <taxon>Desulfovibrionia</taxon>
        <taxon>Desulfovibrionales</taxon>
        <taxon>Desulfovibrionaceae</taxon>
        <taxon>Mailhella</taxon>
    </lineage>
</organism>
<dbReference type="Gene3D" id="3.40.50.12780">
    <property type="entry name" value="N-terminal domain of ligase-like"/>
    <property type="match status" value="1"/>
</dbReference>
<proteinExistence type="inferred from homology"/>
<evidence type="ECO:0000256" key="1">
    <source>
        <dbReference type="ARBA" id="ARBA00006432"/>
    </source>
</evidence>
<keyword evidence="2" id="KW-0436">Ligase</keyword>
<dbReference type="InterPro" id="IPR020845">
    <property type="entry name" value="AMP-binding_CS"/>
</dbReference>
<protein>
    <submittedName>
        <fullName evidence="5">AMP-binding protein</fullName>
    </submittedName>
</protein>